<dbReference type="CDD" id="cd21457">
    <property type="entry name" value="DLC-like_TDA2"/>
    <property type="match status" value="1"/>
</dbReference>
<keyword evidence="6" id="KW-1185">Reference proteome</keyword>
<reference evidence="5 6" key="1">
    <citation type="submission" date="2016-02" db="EMBL/GenBank/DDBJ databases">
        <title>Comparative genomic and transcriptomic foundation for Pichia pastoris.</title>
        <authorList>
            <person name="Love K.R."/>
            <person name="Shah K.A."/>
            <person name="Whittaker C.A."/>
            <person name="Wu J."/>
            <person name="Bartlett M.C."/>
            <person name="Ma D."/>
            <person name="Leeson R.L."/>
            <person name="Priest M."/>
            <person name="Young S.K."/>
            <person name="Love J.C."/>
        </authorList>
    </citation>
    <scope>NUCLEOTIDE SEQUENCE [LARGE SCALE GENOMIC DNA]</scope>
    <source>
        <strain evidence="5 6">ATCC 28485</strain>
    </source>
</reference>
<evidence type="ECO:0000256" key="2">
    <source>
        <dbReference type="ARBA" id="ARBA00010778"/>
    </source>
</evidence>
<name>A0A1B2JAZ4_PICPA</name>
<evidence type="ECO:0000256" key="4">
    <source>
        <dbReference type="ARBA" id="ARBA00023273"/>
    </source>
</evidence>
<proteinExistence type="inferred from homology"/>
<dbReference type="Proteomes" id="UP000094565">
    <property type="component" value="Chromosome 2"/>
</dbReference>
<dbReference type="InterPro" id="IPR038586">
    <property type="entry name" value="Tctex-1-like_sf"/>
</dbReference>
<dbReference type="EMBL" id="CP014585">
    <property type="protein sequence ID" value="ANZ75142.1"/>
    <property type="molecule type" value="Genomic_DNA"/>
</dbReference>
<evidence type="ECO:0000313" key="6">
    <source>
        <dbReference type="Proteomes" id="UP000094565"/>
    </source>
</evidence>
<evidence type="ECO:0000256" key="3">
    <source>
        <dbReference type="ARBA" id="ARBA00019193"/>
    </source>
</evidence>
<comment type="subcellular location">
    <subcellularLocation>
        <location evidence="1">Cell projection</location>
    </subcellularLocation>
</comment>
<dbReference type="Pfam" id="PF03645">
    <property type="entry name" value="Tctex-1"/>
    <property type="match status" value="1"/>
</dbReference>
<sequence length="115" mass="12907">MKIEETKQINIESLPLEKDLLVEKIKSAVEDPELELGPELVKKLISEILGELTSKSSLHKFFVNVVRIQGVEGDNLNICNTSGGHWDQHKDGLLNFKVEVEGGILMVSIVWLRSQ</sequence>
<dbReference type="AlphaFoldDB" id="A0A1B2JAZ4"/>
<dbReference type="OrthoDB" id="10285469at2759"/>
<dbReference type="GO" id="GO:0042995">
    <property type="term" value="C:cell projection"/>
    <property type="evidence" value="ECO:0007669"/>
    <property type="project" value="UniProtKB-SubCell"/>
</dbReference>
<evidence type="ECO:0000313" key="5">
    <source>
        <dbReference type="EMBL" id="ANZ75142.1"/>
    </source>
</evidence>
<protein>
    <recommendedName>
        <fullName evidence="3">Topoisomerase I damage affected protein 2</fullName>
    </recommendedName>
</protein>
<accession>A0A1B2JAZ4</accession>
<keyword evidence="4" id="KW-0966">Cell projection</keyword>
<comment type="similarity">
    <text evidence="2">Belongs to the TDA2 family.</text>
</comment>
<gene>
    <name evidence="5" type="primary">TDA2</name>
    <name evidence="5" type="ORF">ATY40_BA7503006</name>
</gene>
<dbReference type="InterPro" id="IPR005334">
    <property type="entry name" value="Tctex-1-like"/>
</dbReference>
<evidence type="ECO:0000256" key="1">
    <source>
        <dbReference type="ARBA" id="ARBA00004316"/>
    </source>
</evidence>
<dbReference type="Gene3D" id="3.30.1140.40">
    <property type="entry name" value="Tctex-1"/>
    <property type="match status" value="1"/>
</dbReference>
<organism evidence="5 6">
    <name type="scientific">Komagataella pastoris</name>
    <name type="common">Yeast</name>
    <name type="synonym">Pichia pastoris</name>
    <dbReference type="NCBI Taxonomy" id="4922"/>
    <lineage>
        <taxon>Eukaryota</taxon>
        <taxon>Fungi</taxon>
        <taxon>Dikarya</taxon>
        <taxon>Ascomycota</taxon>
        <taxon>Saccharomycotina</taxon>
        <taxon>Pichiomycetes</taxon>
        <taxon>Pichiales</taxon>
        <taxon>Pichiaceae</taxon>
        <taxon>Komagataella</taxon>
    </lineage>
</organism>